<reference evidence="2" key="2">
    <citation type="submission" date="2022-06" db="UniProtKB">
        <authorList>
            <consortium name="EnsemblMetazoa"/>
        </authorList>
    </citation>
    <scope>IDENTIFICATION</scope>
    <source>
        <strain evidence="2">DF5081</strain>
    </source>
</reference>
<evidence type="ECO:0000256" key="1">
    <source>
        <dbReference type="SAM" id="MobiDB-lite"/>
    </source>
</evidence>
<dbReference type="AlphaFoldDB" id="A0A8R1EHC9"/>
<keyword evidence="3" id="KW-1185">Reference proteome</keyword>
<organism evidence="2 3">
    <name type="scientific">Caenorhabditis japonica</name>
    <dbReference type="NCBI Taxonomy" id="281687"/>
    <lineage>
        <taxon>Eukaryota</taxon>
        <taxon>Metazoa</taxon>
        <taxon>Ecdysozoa</taxon>
        <taxon>Nematoda</taxon>
        <taxon>Chromadorea</taxon>
        <taxon>Rhabditida</taxon>
        <taxon>Rhabditina</taxon>
        <taxon>Rhabditomorpha</taxon>
        <taxon>Rhabditoidea</taxon>
        <taxon>Rhabditidae</taxon>
        <taxon>Peloderinae</taxon>
        <taxon>Caenorhabditis</taxon>
    </lineage>
</organism>
<dbReference type="EnsemblMetazoa" id="CJA35426.1">
    <property type="protein sequence ID" value="CJA35426.1"/>
    <property type="gene ID" value="WBGene00211273"/>
</dbReference>
<name>A0A8R1EHC9_CAEJA</name>
<protein>
    <submittedName>
        <fullName evidence="2">Uncharacterized protein</fullName>
    </submittedName>
</protein>
<reference evidence="3" key="1">
    <citation type="submission" date="2010-08" db="EMBL/GenBank/DDBJ databases">
        <authorList>
            <consortium name="Caenorhabditis japonica Sequencing Consortium"/>
            <person name="Wilson R.K."/>
        </authorList>
    </citation>
    <scope>NUCLEOTIDE SEQUENCE [LARGE SCALE GENOMIC DNA]</scope>
    <source>
        <strain evidence="3">DF5081</strain>
    </source>
</reference>
<accession>A0A8R1EHC9</accession>
<feature type="region of interest" description="Disordered" evidence="1">
    <location>
        <begin position="59"/>
        <end position="86"/>
    </location>
</feature>
<dbReference type="Proteomes" id="UP000005237">
    <property type="component" value="Unassembled WGS sequence"/>
</dbReference>
<evidence type="ECO:0000313" key="3">
    <source>
        <dbReference type="Proteomes" id="UP000005237"/>
    </source>
</evidence>
<evidence type="ECO:0000313" key="2">
    <source>
        <dbReference type="EnsemblMetazoa" id="CJA35426.1"/>
    </source>
</evidence>
<sequence>MATDPLQNALQAPRIFNWHHSNGLGAESSLPLNTTATTPQLSTTASGAGSSLAVSKTAWTPQLRTTEQHNHYQSKTETQMGSPMDSHGNHTDWRRCRHQLCLLILIGCYKLPTTAVIISNRTL</sequence>
<feature type="compositionally biased region" description="Polar residues" evidence="1">
    <location>
        <begin position="59"/>
        <end position="81"/>
    </location>
</feature>
<proteinExistence type="predicted"/>